<evidence type="ECO:0000313" key="7">
    <source>
        <dbReference type="EMBL" id="ABM87952.1"/>
    </source>
</evidence>
<protein>
    <submittedName>
        <fullName evidence="7">Probable transport protein</fullName>
    </submittedName>
</protein>
<dbReference type="Gene3D" id="3.40.50.300">
    <property type="entry name" value="P-loop containing nucleotide triphosphate hydrolases"/>
    <property type="match status" value="1"/>
</dbReference>
<dbReference type="PROSITE" id="PS50893">
    <property type="entry name" value="ABC_TRANSPORTER_2"/>
    <property type="match status" value="1"/>
</dbReference>
<dbReference type="Pfam" id="PF00005">
    <property type="entry name" value="ABC_tran"/>
    <property type="match status" value="1"/>
</dbReference>
<keyword evidence="3" id="KW-0067">ATP-binding</keyword>
<dbReference type="NCBIfam" id="TIGR00968">
    <property type="entry name" value="3a0106s01"/>
    <property type="match status" value="1"/>
</dbReference>
<dbReference type="InterPro" id="IPR003439">
    <property type="entry name" value="ABC_transporter-like_ATP-bd"/>
</dbReference>
<dbReference type="SMART" id="SM00382">
    <property type="entry name" value="AAA"/>
    <property type="match status" value="1"/>
</dbReference>
<dbReference type="GO" id="GO:0043190">
    <property type="term" value="C:ATP-binding cassette (ABC) transporter complex"/>
    <property type="evidence" value="ECO:0007669"/>
    <property type="project" value="InterPro"/>
</dbReference>
<dbReference type="InterPro" id="IPR003593">
    <property type="entry name" value="AAA+_ATPase"/>
</dbReference>
<dbReference type="FunFam" id="3.40.50.300:FF:000425">
    <property type="entry name" value="Probable ABC transporter, ATP-binding subunit"/>
    <property type="match status" value="1"/>
</dbReference>
<dbReference type="GO" id="GO:0016887">
    <property type="term" value="F:ATP hydrolysis activity"/>
    <property type="evidence" value="ECO:0007669"/>
    <property type="project" value="InterPro"/>
</dbReference>
<evidence type="ECO:0000256" key="3">
    <source>
        <dbReference type="ARBA" id="ARBA00022840"/>
    </source>
</evidence>
<dbReference type="RefSeq" id="YP_001019096.1">
    <property type="nucleotide sequence ID" value="NC_008822.1"/>
</dbReference>
<evidence type="ECO:0000256" key="1">
    <source>
        <dbReference type="ARBA" id="ARBA00022448"/>
    </source>
</evidence>
<evidence type="ECO:0000256" key="4">
    <source>
        <dbReference type="ARBA" id="ARBA00022967"/>
    </source>
</evidence>
<reference evidence="7" key="1">
    <citation type="journal article" date="2006" name="Mol. Biol. Evol.">
        <title>The chloroplast genome sequence of Chara vulgaris sheds new light into the closest green algal relatives of land plants.</title>
        <authorList>
            <person name="Turmel M."/>
            <person name="Otis C."/>
            <person name="Lemieux C."/>
        </authorList>
    </citation>
    <scope>NUCLEOTIDE SEQUENCE</scope>
    <source>
        <strain evidence="7">SAG 48.80</strain>
    </source>
</reference>
<dbReference type="CDD" id="cd03296">
    <property type="entry name" value="ABC_CysA_sulfate_importer"/>
    <property type="match status" value="1"/>
</dbReference>
<dbReference type="EMBL" id="DQ422812">
    <property type="protein sequence ID" value="ABM87952.1"/>
    <property type="molecule type" value="Genomic_DNA"/>
</dbReference>
<dbReference type="GeneID" id="4783329"/>
<gene>
    <name evidence="7" type="primary">cysA</name>
</gene>
<proteinExistence type="predicted"/>
<keyword evidence="2" id="KW-0547">Nucleotide-binding</keyword>
<dbReference type="InterPro" id="IPR017871">
    <property type="entry name" value="ABC_transporter-like_CS"/>
</dbReference>
<reference evidence="7" key="2">
    <citation type="journal article" date="2007" name="BMC Biol.">
        <title>A clade uniting the green algae Mesostigma viride and Chlorokybus atmophyticus represents the deepest branch of the Streptophyta in chloroplast genome-based phylogenies.</title>
        <authorList>
            <person name="Lemieux C."/>
            <person name="Otis C."/>
            <person name="Turmel M."/>
        </authorList>
    </citation>
    <scope>NUCLEOTIDE SEQUENCE [LARGE SCALE GENOMIC DNA]</scope>
    <source>
        <strain evidence="7">SAG 48.80</strain>
    </source>
</reference>
<dbReference type="PANTHER" id="PTHR42781:SF4">
    <property type="entry name" value="SPERMIDINE_PUTRESCINE IMPORT ATP-BINDING PROTEIN POTA"/>
    <property type="match status" value="1"/>
</dbReference>
<dbReference type="GO" id="GO:0005524">
    <property type="term" value="F:ATP binding"/>
    <property type="evidence" value="ECO:0007669"/>
    <property type="project" value="UniProtKB-KW"/>
</dbReference>
<dbReference type="GO" id="GO:0015419">
    <property type="term" value="F:ABC-type sulfate transporter activity"/>
    <property type="evidence" value="ECO:0007669"/>
    <property type="project" value="InterPro"/>
</dbReference>
<organism evidence="7">
    <name type="scientific">Chlorokybus atmophyticus</name>
    <name type="common">Soil alga</name>
    <dbReference type="NCBI Taxonomy" id="3144"/>
    <lineage>
        <taxon>Eukaryota</taxon>
        <taxon>Viridiplantae</taxon>
        <taxon>Streptophyta</taxon>
        <taxon>Chlorokybophyceae</taxon>
        <taxon>Chlorokybales</taxon>
        <taxon>Chlorokybaceae</taxon>
        <taxon>Chlorokybus</taxon>
    </lineage>
</organism>
<keyword evidence="1" id="KW-0813">Transport</keyword>
<dbReference type="PROSITE" id="PS00211">
    <property type="entry name" value="ABC_TRANSPORTER_1"/>
    <property type="match status" value="1"/>
</dbReference>
<geneLocation type="chloroplast" evidence="7"/>
<sequence>MSILIDNVSKRFGSFQALKHVNLEIKSGSLMALIGPSGSGKSTLLRIIAGLETPDTGKIWLSGKDASNYSIQSRNIGFVFQNYALFKHMTVYQNISFGLELRGLAGIPKKVEKLLELIQLQNLENRYPIQLSGGQRQRIALARALAIEPKVLLLDEPFGALDARVRRELRGWLRNLHERFSVTTILVTHDQQEAMEVADEIVVFHAGRIEQIGKPQEIYDHPATPFVFGFLGGVNVIPSDQPISKILPHDLVTSASNPLNNTKLFTDKNSFYIRPHDISIQISPDSFHSPAKIDSIVYIGNSVNIELILLQLEWKLKVNLSRKRFKELKINSLQQMVYIKINKSE</sequence>
<accession>A2CI48</accession>
<evidence type="ECO:0000256" key="2">
    <source>
        <dbReference type="ARBA" id="ARBA00022741"/>
    </source>
</evidence>
<dbReference type="PANTHER" id="PTHR42781">
    <property type="entry name" value="SPERMIDINE/PUTRESCINE IMPORT ATP-BINDING PROTEIN POTA"/>
    <property type="match status" value="1"/>
</dbReference>
<name>A2CI48_CHLAT</name>
<feature type="domain" description="ABC transporter" evidence="6">
    <location>
        <begin position="3"/>
        <end position="231"/>
    </location>
</feature>
<evidence type="ECO:0000259" key="6">
    <source>
        <dbReference type="PROSITE" id="PS50893"/>
    </source>
</evidence>
<dbReference type="AlphaFoldDB" id="A2CI48"/>
<dbReference type="InterPro" id="IPR027417">
    <property type="entry name" value="P-loop_NTPase"/>
</dbReference>
<keyword evidence="7" id="KW-0150">Chloroplast</keyword>
<keyword evidence="4" id="KW-1278">Translocase</keyword>
<keyword evidence="7" id="KW-0934">Plastid</keyword>
<evidence type="ECO:0000256" key="5">
    <source>
        <dbReference type="ARBA" id="ARBA00023032"/>
    </source>
</evidence>
<dbReference type="SUPFAM" id="SSF52540">
    <property type="entry name" value="P-loop containing nucleoside triphosphate hydrolases"/>
    <property type="match status" value="1"/>
</dbReference>
<keyword evidence="5" id="KW-0764">Sulfate transport</keyword>
<dbReference type="InterPro" id="IPR005666">
    <property type="entry name" value="Sulph_transpt1"/>
</dbReference>
<dbReference type="InterPro" id="IPR050093">
    <property type="entry name" value="ABC_SmlMolc_Importer"/>
</dbReference>